<dbReference type="Gene3D" id="1.10.510.10">
    <property type="entry name" value="Transferase(Phosphotransferase) domain 1"/>
    <property type="match status" value="1"/>
</dbReference>
<proteinExistence type="predicted"/>
<dbReference type="PANTHER" id="PTHR48007:SF40">
    <property type="entry name" value="SERINE-THREONINE_TYROSINE-PROTEIN KINASE CATALYTIC DOMAIN-CONTAINING PROTEIN"/>
    <property type="match status" value="1"/>
</dbReference>
<evidence type="ECO:0000256" key="7">
    <source>
        <dbReference type="ARBA" id="ARBA00023136"/>
    </source>
</evidence>
<dbReference type="PROSITE" id="PS50011">
    <property type="entry name" value="PROTEIN_KINASE_DOM"/>
    <property type="match status" value="1"/>
</dbReference>
<dbReference type="GO" id="GO:0016020">
    <property type="term" value="C:membrane"/>
    <property type="evidence" value="ECO:0007669"/>
    <property type="project" value="UniProtKB-SubCell"/>
</dbReference>
<sequence>MAGVSSDDERSALLLLRDTLSSPLNLHSNWTGPPCYRGRSQWLGISCSSDSHVISIDLHSTQLTGSLSSSSFQNITFLSTINLSNNALNGQLPTLQGLLHLQSLAFAGNRFSGSIPVEYVDLKSLTQLEIQDNLLGGSIPPLDQPSLEVFNVSYNFLQGQIPQTSAMQRWNPKKEEERAKYSSGEQEEKKLKYGRTASKIAELEFINKDKPTFDLDDLLRASAEVMGKGKLGTTYRTTLESGTNVVVKRLIREIGGVSRKEFAQHIHILGKLKHENVVEIIAFYYSMDEKLLIFDHVPDDSLFHLLHENRGEGRVALRWGSRLNIVKGIARGLAYLHQSLPSHKVPHGNLKTSNVLILQPNHHPKLTDYGFLPLLQTINQNLVDKLAIAKTPEYSSHGEKGRKMITSQADVFCFGLILVEVVTGLVPSDEEDIGDLSEWVRSVVSNEWSTDILDLEIVAENESHEEMLKLLDFALECTSFDPERRPQVGELLGRIEDIRES</sequence>
<protein>
    <recommendedName>
        <fullName evidence="8">Protein kinase domain-containing protein</fullName>
    </recommendedName>
</protein>
<keyword evidence="2" id="KW-0433">Leucine-rich repeat</keyword>
<dbReference type="EMBL" id="JAGGNH010000007">
    <property type="protein sequence ID" value="KAJ0967839.1"/>
    <property type="molecule type" value="Genomic_DNA"/>
</dbReference>
<dbReference type="Pfam" id="PF08263">
    <property type="entry name" value="LRRNT_2"/>
    <property type="match status" value="1"/>
</dbReference>
<dbReference type="SUPFAM" id="SSF56112">
    <property type="entry name" value="Protein kinase-like (PK-like)"/>
    <property type="match status" value="1"/>
</dbReference>
<dbReference type="PANTHER" id="PTHR48007">
    <property type="entry name" value="LEUCINE-RICH REPEAT RECEPTOR-LIKE PROTEIN KINASE PXC1"/>
    <property type="match status" value="1"/>
</dbReference>
<dbReference type="InterPro" id="IPR011009">
    <property type="entry name" value="Kinase-like_dom_sf"/>
</dbReference>
<dbReference type="OrthoDB" id="772719at2759"/>
<keyword evidence="6" id="KW-1133">Transmembrane helix</keyword>
<dbReference type="GO" id="GO:0004672">
    <property type="term" value="F:protein kinase activity"/>
    <property type="evidence" value="ECO:0007669"/>
    <property type="project" value="InterPro"/>
</dbReference>
<gene>
    <name evidence="9" type="ORF">J5N97_024756</name>
</gene>
<dbReference type="Proteomes" id="UP001085076">
    <property type="component" value="Miscellaneous, Linkage group lg07"/>
</dbReference>
<evidence type="ECO:0000256" key="2">
    <source>
        <dbReference type="ARBA" id="ARBA00022614"/>
    </source>
</evidence>
<dbReference type="SUPFAM" id="SSF52058">
    <property type="entry name" value="L domain-like"/>
    <property type="match status" value="1"/>
</dbReference>
<dbReference type="InterPro" id="IPR000719">
    <property type="entry name" value="Prot_kinase_dom"/>
</dbReference>
<dbReference type="GO" id="GO:0005524">
    <property type="term" value="F:ATP binding"/>
    <property type="evidence" value="ECO:0007669"/>
    <property type="project" value="InterPro"/>
</dbReference>
<feature type="domain" description="Protein kinase" evidence="8">
    <location>
        <begin position="220"/>
        <end position="501"/>
    </location>
</feature>
<evidence type="ECO:0000256" key="1">
    <source>
        <dbReference type="ARBA" id="ARBA00004167"/>
    </source>
</evidence>
<dbReference type="FunFam" id="3.80.10.10:FF:000129">
    <property type="entry name" value="Leucine-rich repeat receptor-like kinase"/>
    <property type="match status" value="1"/>
</dbReference>
<dbReference type="AlphaFoldDB" id="A0A9D5C7I8"/>
<name>A0A9D5C7I8_9LILI</name>
<comment type="caution">
    <text evidence="9">The sequence shown here is derived from an EMBL/GenBank/DDBJ whole genome shotgun (WGS) entry which is preliminary data.</text>
</comment>
<keyword evidence="3" id="KW-0812">Transmembrane</keyword>
<dbReference type="Gene3D" id="3.30.200.20">
    <property type="entry name" value="Phosphorylase Kinase, domain 1"/>
    <property type="match status" value="1"/>
</dbReference>
<dbReference type="InterPro" id="IPR013210">
    <property type="entry name" value="LRR_N_plant-typ"/>
</dbReference>
<keyword evidence="4" id="KW-0732">Signal</keyword>
<accession>A0A9D5C7I8</accession>
<dbReference type="InterPro" id="IPR032675">
    <property type="entry name" value="LRR_dom_sf"/>
</dbReference>
<reference evidence="9" key="1">
    <citation type="submission" date="2021-03" db="EMBL/GenBank/DDBJ databases">
        <authorList>
            <person name="Li Z."/>
            <person name="Yang C."/>
        </authorList>
    </citation>
    <scope>NUCLEOTIDE SEQUENCE</scope>
    <source>
        <strain evidence="9">Dzin_1.0</strain>
        <tissue evidence="9">Leaf</tissue>
    </source>
</reference>
<keyword evidence="10" id="KW-1185">Reference proteome</keyword>
<reference evidence="9" key="2">
    <citation type="journal article" date="2022" name="Hortic Res">
        <title>The genome of Dioscorea zingiberensis sheds light on the biosynthesis, origin and evolution of the medicinally important diosgenin saponins.</title>
        <authorList>
            <person name="Li Y."/>
            <person name="Tan C."/>
            <person name="Li Z."/>
            <person name="Guo J."/>
            <person name="Li S."/>
            <person name="Chen X."/>
            <person name="Wang C."/>
            <person name="Dai X."/>
            <person name="Yang H."/>
            <person name="Song W."/>
            <person name="Hou L."/>
            <person name="Xu J."/>
            <person name="Tong Z."/>
            <person name="Xu A."/>
            <person name="Yuan X."/>
            <person name="Wang W."/>
            <person name="Yang Q."/>
            <person name="Chen L."/>
            <person name="Sun Z."/>
            <person name="Wang K."/>
            <person name="Pan B."/>
            <person name="Chen J."/>
            <person name="Bao Y."/>
            <person name="Liu F."/>
            <person name="Qi X."/>
            <person name="Gang D.R."/>
            <person name="Wen J."/>
            <person name="Li J."/>
        </authorList>
    </citation>
    <scope>NUCLEOTIDE SEQUENCE</scope>
    <source>
        <strain evidence="9">Dzin_1.0</strain>
    </source>
</reference>
<dbReference type="Gene3D" id="3.80.10.10">
    <property type="entry name" value="Ribonuclease Inhibitor"/>
    <property type="match status" value="1"/>
</dbReference>
<evidence type="ECO:0000313" key="10">
    <source>
        <dbReference type="Proteomes" id="UP001085076"/>
    </source>
</evidence>
<dbReference type="Pfam" id="PF00069">
    <property type="entry name" value="Pkinase"/>
    <property type="match status" value="1"/>
</dbReference>
<evidence type="ECO:0000256" key="3">
    <source>
        <dbReference type="ARBA" id="ARBA00022692"/>
    </source>
</evidence>
<keyword evidence="7" id="KW-0472">Membrane</keyword>
<evidence type="ECO:0000313" key="9">
    <source>
        <dbReference type="EMBL" id="KAJ0967839.1"/>
    </source>
</evidence>
<evidence type="ECO:0000256" key="5">
    <source>
        <dbReference type="ARBA" id="ARBA00022737"/>
    </source>
</evidence>
<keyword evidence="5" id="KW-0677">Repeat</keyword>
<organism evidence="9 10">
    <name type="scientific">Dioscorea zingiberensis</name>
    <dbReference type="NCBI Taxonomy" id="325984"/>
    <lineage>
        <taxon>Eukaryota</taxon>
        <taxon>Viridiplantae</taxon>
        <taxon>Streptophyta</taxon>
        <taxon>Embryophyta</taxon>
        <taxon>Tracheophyta</taxon>
        <taxon>Spermatophyta</taxon>
        <taxon>Magnoliopsida</taxon>
        <taxon>Liliopsida</taxon>
        <taxon>Dioscoreales</taxon>
        <taxon>Dioscoreaceae</taxon>
        <taxon>Dioscorea</taxon>
    </lineage>
</organism>
<evidence type="ECO:0000259" key="8">
    <source>
        <dbReference type="PROSITE" id="PS50011"/>
    </source>
</evidence>
<comment type="subcellular location">
    <subcellularLocation>
        <location evidence="1">Membrane</location>
        <topology evidence="1">Single-pass membrane protein</topology>
    </subcellularLocation>
</comment>
<dbReference type="InterPro" id="IPR046959">
    <property type="entry name" value="PRK1-6/SRF4-like"/>
</dbReference>
<evidence type="ECO:0000256" key="6">
    <source>
        <dbReference type="ARBA" id="ARBA00022989"/>
    </source>
</evidence>
<evidence type="ECO:0000256" key="4">
    <source>
        <dbReference type="ARBA" id="ARBA00022729"/>
    </source>
</evidence>